<feature type="transmembrane region" description="Helical" evidence="2">
    <location>
        <begin position="128"/>
        <end position="150"/>
    </location>
</feature>
<feature type="transmembrane region" description="Helical" evidence="2">
    <location>
        <begin position="96"/>
        <end position="116"/>
    </location>
</feature>
<evidence type="ECO:0000313" key="4">
    <source>
        <dbReference type="Proteomes" id="UP000815677"/>
    </source>
</evidence>
<proteinExistence type="predicted"/>
<keyword evidence="2" id="KW-0812">Transmembrane</keyword>
<dbReference type="EMBL" id="DF849332">
    <property type="protein sequence ID" value="GAT56741.1"/>
    <property type="molecule type" value="Genomic_DNA"/>
</dbReference>
<keyword evidence="2" id="KW-0472">Membrane</keyword>
<feature type="transmembrane region" description="Helical" evidence="2">
    <location>
        <begin position="186"/>
        <end position="214"/>
    </location>
</feature>
<keyword evidence="4" id="KW-1185">Reference proteome</keyword>
<gene>
    <name evidence="3" type="ORF">MCHLO_13359</name>
</gene>
<dbReference type="Proteomes" id="UP000815677">
    <property type="component" value="Unassembled WGS sequence"/>
</dbReference>
<accession>A0ABQ0M3I4</accession>
<name>A0ABQ0M3I4_MYCCL</name>
<feature type="compositionally biased region" description="Polar residues" evidence="1">
    <location>
        <begin position="414"/>
        <end position="423"/>
    </location>
</feature>
<protein>
    <submittedName>
        <fullName evidence="3">Uncharacterized protein</fullName>
    </submittedName>
</protein>
<keyword evidence="2" id="KW-1133">Transmembrane helix</keyword>
<feature type="region of interest" description="Disordered" evidence="1">
    <location>
        <begin position="369"/>
        <end position="423"/>
    </location>
</feature>
<feature type="transmembrane region" description="Helical" evidence="2">
    <location>
        <begin position="257"/>
        <end position="274"/>
    </location>
</feature>
<evidence type="ECO:0000256" key="2">
    <source>
        <dbReference type="SAM" id="Phobius"/>
    </source>
</evidence>
<sequence length="423" mass="48353">MIALILRSGFNLVSKAGTLLLGTTSTDAFKSVVRVCGLAIVGHSVWIPIIRRFHRRPRLAWPDVGERLLKAFALAPLFLIPIWHPRLGPFIQKTLWVSAFVVHSVIPSSNVLHRIVRGLQLWEYENLMLLLGPALIHAVYMAISTTYSSITAMFRPWMHAPPLAISNICLLFALQRSLEAVSLVLMFIWGYFVSLVTWHCIRVGIHIFLAGLIFDPPYLIQLIASYDLWKAARQTQINSARRLLHRAVIDAVLRGRAPWVHFLIVVVPPIAFYIRRGAVPFRRKVRRAWRSFMRLLLRLTHYPRPKPPPPTIHRRKSQPANPLRLITYRDILDGAATTLNHQHRNEKRRDVYNAGSVFAVNVIWSSTRTTQRRIKSETDERTTVNQTRQPREQHLDSSAGFGGTARERRLENTVDPSGQSSEV</sequence>
<evidence type="ECO:0000313" key="3">
    <source>
        <dbReference type="EMBL" id="GAT56741.1"/>
    </source>
</evidence>
<evidence type="ECO:0000256" key="1">
    <source>
        <dbReference type="SAM" id="MobiDB-lite"/>
    </source>
</evidence>
<organism evidence="3 4">
    <name type="scientific">Mycena chlorophos</name>
    <name type="common">Agaric fungus</name>
    <name type="synonym">Agaricus chlorophos</name>
    <dbReference type="NCBI Taxonomy" id="658473"/>
    <lineage>
        <taxon>Eukaryota</taxon>
        <taxon>Fungi</taxon>
        <taxon>Dikarya</taxon>
        <taxon>Basidiomycota</taxon>
        <taxon>Agaricomycotina</taxon>
        <taxon>Agaricomycetes</taxon>
        <taxon>Agaricomycetidae</taxon>
        <taxon>Agaricales</taxon>
        <taxon>Marasmiineae</taxon>
        <taxon>Mycenaceae</taxon>
        <taxon>Mycena</taxon>
    </lineage>
</organism>
<reference evidence="3" key="1">
    <citation type="submission" date="2014-09" db="EMBL/GenBank/DDBJ databases">
        <title>Genome sequence of the luminous mushroom Mycena chlorophos for searching fungal bioluminescence genes.</title>
        <authorList>
            <person name="Tanaka Y."/>
            <person name="Kasuga D."/>
            <person name="Oba Y."/>
            <person name="Hase S."/>
            <person name="Sato K."/>
            <person name="Oba Y."/>
            <person name="Sakakibara Y."/>
        </authorList>
    </citation>
    <scope>NUCLEOTIDE SEQUENCE</scope>
</reference>